<comment type="caution">
    <text evidence="1">The sequence shown here is derived from an EMBL/GenBank/DDBJ whole genome shotgun (WGS) entry which is preliminary data.</text>
</comment>
<protein>
    <submittedName>
        <fullName evidence="1">Uncharacterized protein</fullName>
    </submittedName>
</protein>
<accession>A0ACB9SNF7</accession>
<dbReference type="EMBL" id="CM043022">
    <property type="protein sequence ID" value="KAI4456502.1"/>
    <property type="molecule type" value="Genomic_DNA"/>
</dbReference>
<keyword evidence="2" id="KW-1185">Reference proteome</keyword>
<reference evidence="1" key="1">
    <citation type="submission" date="2022-04" db="EMBL/GenBank/DDBJ databases">
        <title>Chromosome-scale genome assembly of Holotrichia oblita Faldermann.</title>
        <authorList>
            <person name="Rongchong L."/>
        </authorList>
    </citation>
    <scope>NUCLEOTIDE SEQUENCE</scope>
    <source>
        <strain evidence="1">81SQS9</strain>
    </source>
</reference>
<organism evidence="1 2">
    <name type="scientific">Holotrichia oblita</name>
    <name type="common">Chafer beetle</name>
    <dbReference type="NCBI Taxonomy" id="644536"/>
    <lineage>
        <taxon>Eukaryota</taxon>
        <taxon>Metazoa</taxon>
        <taxon>Ecdysozoa</taxon>
        <taxon>Arthropoda</taxon>
        <taxon>Hexapoda</taxon>
        <taxon>Insecta</taxon>
        <taxon>Pterygota</taxon>
        <taxon>Neoptera</taxon>
        <taxon>Endopterygota</taxon>
        <taxon>Coleoptera</taxon>
        <taxon>Polyphaga</taxon>
        <taxon>Scarabaeiformia</taxon>
        <taxon>Scarabaeidae</taxon>
        <taxon>Melolonthinae</taxon>
        <taxon>Holotrichia</taxon>
    </lineage>
</organism>
<dbReference type="Proteomes" id="UP001056778">
    <property type="component" value="Chromosome 8"/>
</dbReference>
<name>A0ACB9SNF7_HOLOL</name>
<evidence type="ECO:0000313" key="1">
    <source>
        <dbReference type="EMBL" id="KAI4456502.1"/>
    </source>
</evidence>
<proteinExistence type="predicted"/>
<sequence length="84" mass="9625">MKLLFSFIAVLVVATSVYGQVEEEDVRPKCPCPRIYQPLCASDGLTYPNPCEFECVLKRTRDPNFRIIKYGRCEEDLDSDICTD</sequence>
<gene>
    <name evidence="1" type="ORF">MML48_8g00011034</name>
</gene>
<evidence type="ECO:0000313" key="2">
    <source>
        <dbReference type="Proteomes" id="UP001056778"/>
    </source>
</evidence>